<dbReference type="Proteomes" id="UP000027361">
    <property type="component" value="Unassembled WGS sequence"/>
</dbReference>
<feature type="compositionally biased region" description="Polar residues" evidence="1">
    <location>
        <begin position="94"/>
        <end position="103"/>
    </location>
</feature>
<feature type="compositionally biased region" description="Polar residues" evidence="1">
    <location>
        <begin position="209"/>
        <end position="222"/>
    </location>
</feature>
<evidence type="ECO:0000313" key="3">
    <source>
        <dbReference type="Proteomes" id="UP000027361"/>
    </source>
</evidence>
<feature type="region of interest" description="Disordered" evidence="1">
    <location>
        <begin position="540"/>
        <end position="584"/>
    </location>
</feature>
<feature type="region of interest" description="Disordered" evidence="1">
    <location>
        <begin position="618"/>
        <end position="658"/>
    </location>
</feature>
<dbReference type="RefSeq" id="XP_013240340.1">
    <property type="nucleotide sequence ID" value="XM_013384886.1"/>
</dbReference>
<comment type="caution">
    <text evidence="2">The sequence shown here is derived from an EMBL/GenBank/DDBJ whole genome shotgun (WGS) entry which is preliminary data.</text>
</comment>
<dbReference type="GeneID" id="25267327"/>
<reference evidence="2 3" key="1">
    <citation type="submission" date="2014-05" db="EMBL/GenBank/DDBJ databases">
        <title>Draft genome sequence of a rare smut relative, Tilletiaria anomala UBC 951.</title>
        <authorList>
            <consortium name="DOE Joint Genome Institute"/>
            <person name="Toome M."/>
            <person name="Kuo A."/>
            <person name="Henrissat B."/>
            <person name="Lipzen A."/>
            <person name="Tritt A."/>
            <person name="Yoshinaga Y."/>
            <person name="Zane M."/>
            <person name="Barry K."/>
            <person name="Grigoriev I.V."/>
            <person name="Spatafora J.W."/>
            <person name="Aimea M.C."/>
        </authorList>
    </citation>
    <scope>NUCLEOTIDE SEQUENCE [LARGE SCALE GENOMIC DNA]</scope>
    <source>
        <strain evidence="2 3">UBC 951</strain>
    </source>
</reference>
<feature type="compositionally biased region" description="Basic and acidic residues" evidence="1">
    <location>
        <begin position="191"/>
        <end position="207"/>
    </location>
</feature>
<feature type="region of interest" description="Disordered" evidence="1">
    <location>
        <begin position="764"/>
        <end position="807"/>
    </location>
</feature>
<dbReference type="HOGENOM" id="CLU_305918_0_0_1"/>
<feature type="region of interest" description="Disordered" evidence="1">
    <location>
        <begin position="336"/>
        <end position="378"/>
    </location>
</feature>
<feature type="compositionally biased region" description="Low complexity" evidence="1">
    <location>
        <begin position="336"/>
        <end position="365"/>
    </location>
</feature>
<organism evidence="2 3">
    <name type="scientific">Tilletiaria anomala (strain ATCC 24038 / CBS 436.72 / UBC 951)</name>
    <dbReference type="NCBI Taxonomy" id="1037660"/>
    <lineage>
        <taxon>Eukaryota</taxon>
        <taxon>Fungi</taxon>
        <taxon>Dikarya</taxon>
        <taxon>Basidiomycota</taxon>
        <taxon>Ustilaginomycotina</taxon>
        <taxon>Exobasidiomycetes</taxon>
        <taxon>Georgefischeriales</taxon>
        <taxon>Tilletiariaceae</taxon>
        <taxon>Tilletiaria</taxon>
    </lineage>
</organism>
<sequence>MIPTMKNPSTHLMALEGEGLDRRHVDSGGGGASHACTVKRTAFCGFCEVIPQDPFHSSKRSLFGGSRTGGKLQPLKKTQPPAAPANEVRVPQDALSSPSTASGPRSKASLLALRKISAPPGLDALPALKDYPSYGQSGHRPPVDMTFLGGAELRPVVSEPPLNFEGSRSKEICHATWDISVDSRQSLQTRSEADGRVAEASTRDGKRNIPQSELLNFSSPTSLPGSGEVVLQLKSCLKHKEPQGSEQEASRFEGGAGLDWHALTVKNTRNAALLQSSPSKLGLTVQASSDPMFPLIHQSKGGTGPRVVAPRAVMKALSFGPDFTTDGDVTSTITSTAPAPAPLSMLPSATGSTPAPSTPSAPESAVNITEGPPVVLPEDGASELETVVGGTEFSHMSLSPILPRMEDAEPSVAQHKGHRPSLLGRSSNRLMAKLTSFRGQPDGAGGTDEGDGHLSDGRLIPLNETCSCKDCTPRLLHGLSPDYEIPFSRTAKAKWIRDRQAAQILAEQNMDAQERLARREAILQVRVNSPDMVNMCGSDILRLSSPSPTPRLPGSFASKHPLPRPDGRPAFPLNDDDDGPTDEVPVAEELNSQSIEMPNPFSIPPHKVKADELHMSHSKSELMVEENSASPPSAPVHPTPSPRPPSTSPTPQVPYRSLSPDAYAYLPRSLTPNEASREASAVDQALRASIEAELRRKEERAKRKAKGQLGGARAMYLLLDEAEAREREASIERERLRKETASPIGGCIANIGYDDSTLSITTSPPLRGKSPSIIHRGITPPVRASSPLNRKSSPFHMKHRRQSLSQSAADFAQRLSTPFPGPASSRHLPPLLQDDVRIIRTDLPVVLSSSDVARETVGGDPEQSLMVPSEGKACLSPNLPTIRDREVSTASNRSDPGIPYRHPPPPRRPDSTPVHQGIQKHGSSETPNHANAHETTAAVANARPLSPPVPGKVTSSIKGLLSRRKSSKQ</sequence>
<evidence type="ECO:0000313" key="2">
    <source>
        <dbReference type="EMBL" id="KDN37310.1"/>
    </source>
</evidence>
<feature type="region of interest" description="Disordered" evidence="1">
    <location>
        <begin position="850"/>
        <end position="969"/>
    </location>
</feature>
<feature type="region of interest" description="Disordered" evidence="1">
    <location>
        <begin position="186"/>
        <end position="222"/>
    </location>
</feature>
<feature type="compositionally biased region" description="Pro residues" evidence="1">
    <location>
        <begin position="632"/>
        <end position="652"/>
    </location>
</feature>
<dbReference type="InParanoid" id="A0A066VFG4"/>
<proteinExistence type="predicted"/>
<dbReference type="AlphaFoldDB" id="A0A066VFG4"/>
<protein>
    <submittedName>
        <fullName evidence="2">Uncharacterized protein</fullName>
    </submittedName>
</protein>
<feature type="region of interest" description="Disordered" evidence="1">
    <location>
        <begin position="57"/>
        <end position="106"/>
    </location>
</feature>
<name>A0A066VFG4_TILAU</name>
<evidence type="ECO:0000256" key="1">
    <source>
        <dbReference type="SAM" id="MobiDB-lite"/>
    </source>
</evidence>
<dbReference type="EMBL" id="JMSN01000141">
    <property type="protein sequence ID" value="KDN37310.1"/>
    <property type="molecule type" value="Genomic_DNA"/>
</dbReference>
<accession>A0A066VFG4</accession>
<gene>
    <name evidence="2" type="ORF">K437DRAFT_296586</name>
</gene>
<keyword evidence="3" id="KW-1185">Reference proteome</keyword>